<reference evidence="4" key="2">
    <citation type="submission" date="2023-07" db="EMBL/GenBank/DDBJ databases">
        <title>Identification and characterization of horizontal gene transfer across gut microbiota members of farm animals based on homology search.</title>
        <authorList>
            <person name="Schwarzerova J."/>
            <person name="Nykrynova M."/>
            <person name="Jureckova K."/>
            <person name="Cejkova D."/>
            <person name="Rychlik I."/>
        </authorList>
    </citation>
    <scope>NUCLEOTIDE SEQUENCE [LARGE SCALE GENOMIC DNA]</scope>
    <source>
        <strain evidence="4">ET4</strain>
    </source>
</reference>
<dbReference type="InterPro" id="IPR041246">
    <property type="entry name" value="Bact_MG10"/>
</dbReference>
<reference evidence="3 4" key="1">
    <citation type="submission" date="2023-06" db="EMBL/GenBank/DDBJ databases">
        <authorList>
            <person name="Zeman M."/>
            <person name="Kubasova T."/>
            <person name="Jahodarova E."/>
            <person name="Nykrynova M."/>
            <person name="Rychlik I."/>
        </authorList>
    </citation>
    <scope>NUCLEOTIDE SEQUENCE [LARGE SCALE GENOMIC DNA]</scope>
    <source>
        <strain evidence="3 4">ET4</strain>
    </source>
</reference>
<dbReference type="InterPro" id="IPR051802">
    <property type="entry name" value="YfhM-like"/>
</dbReference>
<name>A0ABT7U6B0_9BACE</name>
<dbReference type="PANTHER" id="PTHR40094:SF1">
    <property type="entry name" value="UBIQUITIN DOMAIN-CONTAINING PROTEIN"/>
    <property type="match status" value="1"/>
</dbReference>
<keyword evidence="4" id="KW-1185">Reference proteome</keyword>
<dbReference type="PANTHER" id="PTHR40094">
    <property type="entry name" value="ALPHA-2-MACROGLOBULIN HOMOLOG"/>
    <property type="match status" value="1"/>
</dbReference>
<sequence>MKTFGNIGLYSCASALLASFLIFQPVQARRYDRLWKQVFRYQEQGFPASAGNVVAKIQAKAKRANNRNQEMAAFLAAASLRQQISPDSFYMDFPELERRVAEAQTPAERAVYASFAAEICLNNEYRGPWISWAEADSLPLEYWSRKDYRKRALYYYTLSLADPQALSSVRLNDYLPLVKPGTADRFLGQDLLHLIGRRALAGMNRLGADRALRQETVCKILSVYRQKQNREAELYFVLDSIQNLSQTNISWQEKNRDSLLFQSAEYRAYADVMQRFADQPSVAEAYLRASQMDFSNPEKVRLLQTALERYPRYRRISALKNELKSLSQPYLSWVVDETGYPGDTISWTLAHRNIRDVECRIYRIPQSLQDTLTRQPFEKVGKMLQKQGELLETRKLSLKEEPSPYEYMRDTLSWTVPEIGHYALYFTVRSPEGTQQECRFFQSSALRVFSLAEPDGRMLDVVVTDARSGAPRSGAKVEVLSPSLEEDKQLRMEAYTDECGRASMDISNFKQYKIYANWQGDTTWLDPMSKGRFTVPQTTEFWGEIYTDRSLYRPGQTVHLAGVVNKRRDSACMVVPDTLLPLSVYDVSGKEVHRDSVRTDAWGSWRMDYQLPLQGANGSYRVRVGEVSETFSVEEYTRPHFEIVLDQTNLSPKAWGDTLHVSGTVRNYNGSPAANTRVTAQFRMSNPHKPGWEETLPQNDTLQTDASGRFCFSFPVGVSPDPDKPEYSYPASITCTALHPSGEQAEQTAYLQLVTLRNTLSIQVPEVLNRDSAELVCFHLENTRRELLPGTVFYHLEPAEGASSATMVQATGKYIANKEFPLEGLQGLPSGRYILKANSVIENDTLKASSPVLVYSPKDTRVPVDTAFWFRTVQPDFTESNPFKCEIGSSERDVTLYYTLCYNGKIQERNVMEFSDSLFTLQLPYQSVYGQGATLHLAFVKDNEVYTRDIRINRRIENSRLQYKWHTFRDKLTPGAREEWTLQLTDSKGEPVSARCFFTLYDASLDAIRRHYWRLSLPTVPYLAMPYWSSRYLSVTSFGINFPWKHELQPVESWSDLNLRLLGFATGGGMVKNAKMLYQTNGAVSTCRMASPKMLAEAVVAENEVAMDMAAAPSLETHPAVRKNLQETAYFNAELNTDEEGKVRLSFVVPEALTRWRLLGVAYTKDMTYCQLDTTVVTQQKLMAQLFRPAYLNVGDQARLQTTLTNLSEEEDRGQLTLEIRDAETDSVVFRQEQPFRVAGGESAQYAFTFSPQEGGRKLICRILADGQHHADGEQQELYVLPQTVPVTYARPFVLEGSGNHRITLSGQDMYSRQGIAPSSWFLEYYTDPLFAAVQVLPLLQSSEGRGAEETAAAYYAAVCSAHLLKTRPQIQQWLNRWSDPQYIRQEDEWWKWMRRLNSRLWEETSWSKDYEESGARLEGLYAASGSPEKVNAQRRQLLDRLLSCQQVDGSFSWMPGLRGRYSVTVRILNLLETLRPYSTALSDQELDRKEQLLRDRAFLYLQKNFRNGAFVPEPLRLTPTPDETDFLWLAACHLGADKALEDPSVKDAVDGLARQSATLPYMRKIAAARTLYAYGRDKEALACMNSVAEHLVTDSLGCRYFDTAFWGSAAGEQRLLLHLAALDMFRALQPEQIERIQGMQQWVLLQKRIQGWDNNYLSACAVQALLQDKSSENIASVPDSLVLHTASTTQSVDASSADLPVMRYILPLDKTASTPEALTVKKQDDRLTWGTAYTQYELSPDQIVREQKEWGALSVEISRLPDTLTVGEEMKAVYMIRADRDYDYMLLHINSAACCQPVWVTSGYRSMQGAGYYLSLEEDGMLLYFDHLQKGNYVLEVPYRVQFSGTYLHGGAELQSYYAPEFRTYLPGKRIHVNE</sequence>
<evidence type="ECO:0000256" key="1">
    <source>
        <dbReference type="ARBA" id="ARBA00010556"/>
    </source>
</evidence>
<dbReference type="SMART" id="SM01360">
    <property type="entry name" value="A2M"/>
    <property type="match status" value="1"/>
</dbReference>
<dbReference type="Pfam" id="PF01835">
    <property type="entry name" value="MG2"/>
    <property type="match status" value="1"/>
</dbReference>
<protein>
    <submittedName>
        <fullName evidence="3">Alpha-2-macroglobulin family protein</fullName>
    </submittedName>
</protein>
<dbReference type="Gene3D" id="2.60.40.1930">
    <property type="match status" value="1"/>
</dbReference>
<evidence type="ECO:0000313" key="3">
    <source>
        <dbReference type="EMBL" id="MDM8146069.1"/>
    </source>
</evidence>
<organism evidence="3 4">
    <name type="scientific">Bacteroides eggerthii</name>
    <dbReference type="NCBI Taxonomy" id="28111"/>
    <lineage>
        <taxon>Bacteria</taxon>
        <taxon>Pseudomonadati</taxon>
        <taxon>Bacteroidota</taxon>
        <taxon>Bacteroidia</taxon>
        <taxon>Bacteroidales</taxon>
        <taxon>Bacteroidaceae</taxon>
        <taxon>Bacteroides</taxon>
    </lineage>
</organism>
<evidence type="ECO:0000259" key="2">
    <source>
        <dbReference type="SMART" id="SM01360"/>
    </source>
</evidence>
<dbReference type="Pfam" id="PF17973">
    <property type="entry name" value="bMG10"/>
    <property type="match status" value="1"/>
</dbReference>
<dbReference type="InterPro" id="IPR001599">
    <property type="entry name" value="Macroglobln_a2"/>
</dbReference>
<dbReference type="Gene3D" id="1.50.10.20">
    <property type="match status" value="1"/>
</dbReference>
<proteinExistence type="inferred from homology"/>
<accession>A0ABT7U6B0</accession>
<dbReference type="Proteomes" id="UP001228403">
    <property type="component" value="Unassembled WGS sequence"/>
</dbReference>
<dbReference type="Pfam" id="PF00207">
    <property type="entry name" value="A2M"/>
    <property type="match status" value="1"/>
</dbReference>
<evidence type="ECO:0000313" key="4">
    <source>
        <dbReference type="Proteomes" id="UP001228403"/>
    </source>
</evidence>
<dbReference type="InterPro" id="IPR008930">
    <property type="entry name" value="Terpenoid_cyclase/PrenylTrfase"/>
</dbReference>
<feature type="domain" description="Alpha-2-macroglobulin" evidence="2">
    <location>
        <begin position="1128"/>
        <end position="1218"/>
    </location>
</feature>
<dbReference type="InterPro" id="IPR002890">
    <property type="entry name" value="MG2"/>
</dbReference>
<comment type="similarity">
    <text evidence="1">Belongs to the protease inhibitor I39 (alpha-2-macroglobulin) family. Bacterial alpha-2-macroglobulin subfamily.</text>
</comment>
<gene>
    <name evidence="3" type="ORF">QUW02_09085</name>
</gene>
<comment type="caution">
    <text evidence="3">The sequence shown here is derived from an EMBL/GenBank/DDBJ whole genome shotgun (WGS) entry which is preliminary data.</text>
</comment>
<dbReference type="SUPFAM" id="SSF48239">
    <property type="entry name" value="Terpenoid cyclases/Protein prenyltransferases"/>
    <property type="match status" value="1"/>
</dbReference>
<dbReference type="EMBL" id="JAUDCF010000021">
    <property type="protein sequence ID" value="MDM8146069.1"/>
    <property type="molecule type" value="Genomic_DNA"/>
</dbReference>